<accession>A0A1D2V8V7</accession>
<dbReference type="STRING" id="1344418.A0A1D2V8V7"/>
<protein>
    <recommendedName>
        <fullName evidence="2">LAA1-like C-terminal TPR repeats domain-containing protein</fullName>
    </recommendedName>
</protein>
<evidence type="ECO:0000313" key="3">
    <source>
        <dbReference type="EMBL" id="ODV58070.1"/>
    </source>
</evidence>
<dbReference type="InterPro" id="IPR057981">
    <property type="entry name" value="TPR_LAA1-like_C"/>
</dbReference>
<name>A0A1D2V8V7_9ASCO</name>
<dbReference type="PANTHER" id="PTHR21663">
    <property type="entry name" value="HYPOTHETICAL HEAT DOMAIN-CONTAINING"/>
    <property type="match status" value="1"/>
</dbReference>
<feature type="domain" description="LAA1-like C-terminal TPR repeats" evidence="2">
    <location>
        <begin position="1392"/>
        <end position="1565"/>
    </location>
</feature>
<dbReference type="SUPFAM" id="SSF48371">
    <property type="entry name" value="ARM repeat"/>
    <property type="match status" value="1"/>
</dbReference>
<dbReference type="InterPro" id="IPR040108">
    <property type="entry name" value="Laa1/Sip1/HEATR5"/>
</dbReference>
<feature type="region of interest" description="Disordered" evidence="1">
    <location>
        <begin position="1553"/>
        <end position="1587"/>
    </location>
</feature>
<organism evidence="3 4">
    <name type="scientific">Ascoidea rubescens DSM 1968</name>
    <dbReference type="NCBI Taxonomy" id="1344418"/>
    <lineage>
        <taxon>Eukaryota</taxon>
        <taxon>Fungi</taxon>
        <taxon>Dikarya</taxon>
        <taxon>Ascomycota</taxon>
        <taxon>Saccharomycotina</taxon>
        <taxon>Saccharomycetes</taxon>
        <taxon>Ascoideaceae</taxon>
        <taxon>Ascoidea</taxon>
    </lineage>
</organism>
<feature type="region of interest" description="Disordered" evidence="1">
    <location>
        <begin position="799"/>
        <end position="838"/>
    </location>
</feature>
<keyword evidence="4" id="KW-1185">Reference proteome</keyword>
<dbReference type="FunCoup" id="A0A1D2V8V7">
    <property type="interactions" value="116"/>
</dbReference>
<dbReference type="GeneID" id="30967797"/>
<dbReference type="Pfam" id="PF20210">
    <property type="entry name" value="Laa1_Sip1_HTR5"/>
    <property type="match status" value="1"/>
</dbReference>
<dbReference type="Proteomes" id="UP000095038">
    <property type="component" value="Unassembled WGS sequence"/>
</dbReference>
<dbReference type="GO" id="GO:0016020">
    <property type="term" value="C:membrane"/>
    <property type="evidence" value="ECO:0007669"/>
    <property type="project" value="TreeGrafter"/>
</dbReference>
<proteinExistence type="predicted"/>
<gene>
    <name evidence="3" type="ORF">ASCRUDRAFT_78189</name>
</gene>
<dbReference type="OrthoDB" id="3980435at2759"/>
<dbReference type="InterPro" id="IPR016024">
    <property type="entry name" value="ARM-type_fold"/>
</dbReference>
<evidence type="ECO:0000313" key="4">
    <source>
        <dbReference type="Proteomes" id="UP000095038"/>
    </source>
</evidence>
<feature type="compositionally biased region" description="Polar residues" evidence="1">
    <location>
        <begin position="1574"/>
        <end position="1587"/>
    </location>
</feature>
<evidence type="ECO:0000256" key="1">
    <source>
        <dbReference type="SAM" id="MobiDB-lite"/>
    </source>
</evidence>
<dbReference type="RefSeq" id="XP_020044377.1">
    <property type="nucleotide sequence ID" value="XM_020194161.1"/>
</dbReference>
<feature type="compositionally biased region" description="Basic and acidic residues" evidence="1">
    <location>
        <begin position="811"/>
        <end position="826"/>
    </location>
</feature>
<dbReference type="GO" id="GO:0030139">
    <property type="term" value="C:endocytic vesicle"/>
    <property type="evidence" value="ECO:0007669"/>
    <property type="project" value="TreeGrafter"/>
</dbReference>
<dbReference type="Pfam" id="PF25808">
    <property type="entry name" value="TPR_LAA1_C"/>
    <property type="match status" value="1"/>
</dbReference>
<dbReference type="GO" id="GO:0042147">
    <property type="term" value="P:retrograde transport, endosome to Golgi"/>
    <property type="evidence" value="ECO:0007669"/>
    <property type="project" value="TreeGrafter"/>
</dbReference>
<feature type="compositionally biased region" description="Basic residues" evidence="1">
    <location>
        <begin position="827"/>
        <end position="836"/>
    </location>
</feature>
<dbReference type="EMBL" id="KV454495">
    <property type="protein sequence ID" value="ODV58070.1"/>
    <property type="molecule type" value="Genomic_DNA"/>
</dbReference>
<dbReference type="GO" id="GO:0008104">
    <property type="term" value="P:intracellular protein localization"/>
    <property type="evidence" value="ECO:0007669"/>
    <property type="project" value="TreeGrafter"/>
</dbReference>
<dbReference type="GO" id="GO:0005794">
    <property type="term" value="C:Golgi apparatus"/>
    <property type="evidence" value="ECO:0007669"/>
    <property type="project" value="TreeGrafter"/>
</dbReference>
<dbReference type="InParanoid" id="A0A1D2V8V7"/>
<evidence type="ECO:0000259" key="2">
    <source>
        <dbReference type="Pfam" id="PF25808"/>
    </source>
</evidence>
<feature type="compositionally biased region" description="Basic and acidic residues" evidence="1">
    <location>
        <begin position="1553"/>
        <end position="1564"/>
    </location>
</feature>
<dbReference type="PANTHER" id="PTHR21663:SF0">
    <property type="entry name" value="HEAT REPEAT-CONTAINING PROTEIN 5B"/>
    <property type="match status" value="1"/>
</dbReference>
<dbReference type="GO" id="GO:0005829">
    <property type="term" value="C:cytosol"/>
    <property type="evidence" value="ECO:0007669"/>
    <property type="project" value="GOC"/>
</dbReference>
<sequence length="1587" mass="182021">MNFDSNFLKINLSQFFIFWKNILIQNYTSSENLDYAFFKQSFQNLMLRNLSLTCLLNFLRNFVLTPELSKQVQFLLTKSLNFITSFETSLNKFKLSLRRNSSTSSLNQTLSFINSTINLDTILLNKIRIYQCYLALASFIKNDVNSNILISALSNFSNPEIYNHSNIEFLIPNKNSNLARSNSVKSKTDPNNISTKHEIQDNLDNNDLLLANDGVFYGLTSKYYFSRIPDLSVKFPLNKKDSEKPLTSDDFAELVNNSTNMKSKADYLLFEDSKYDDIDHISIPPDSIESNFVKSHFSDLTWIDTFENNILFRPFSPQSFHDPFLLIYDDSYSGVDKYSSGLTTQLIDLSIEVFILFFSSLPSQIQQSLLEQLRSNILSKKSLFLRYKAIVINSFITIHGILLRFQKNNMKLDGQIFITLMEMLSRIDVKEKYLVQLKSDSIGLVTSLASDKNLISEQVQIFVKNIVDKNEPYSRSTNLLILSSIYKHSSANFNQIMDLLLTLVIDSHPVVNFWALDCLVTVLDSRSTIPNGLCIRILQILERIYIDDSYNLNTSSLSTFNLSIKFNSRQVISRLLRSLILSIGPGIIELQYDSKIILRNLIMSSLFLENDLTVQRELISAILNLLIFENSIVSPEKGFKIFELSFFKELLKFHLKNNLYYMSIGTISLSISIPFWNLAEENNEIFLITTSYQNLSLTISCYFELIKMLDIDEVLAPEVKRLLWICVDMKASFSKLLELFKMWMESSLSANWFVLLSSLFKIEKGKLYNEIFSSYKSILTKYDKKEIKVEIKDEEVQSMANAAEESESEDNNSKQKNNDAEEDRHSNGRRGSRRQSRASFESLNETTVEYDPIDWRFKAFVLELLRYLLTFIKTNPGLFNDLAKKISDLIKISFGASTSSVIELRIIGINLLGDIITIYSNIMDPLYPTIPLLEQQQAQIISALTPAFSQDSSTILASEAINVCAKFIGSGISSLSKLERILNILVNSLEEFSGHGDMKIGDVQVLTNQGKKRMKLFILNAWAELKICANNFNSGKDFKEYNKSNEPDEVGSNELNRLINEHYDILVPMWILSLREFATLKYGGGFEEISDKRVELFLYESCWINFVDVIGCIIEEKEEFIFELLKNDIGNFFFILYAQCIELLIKPSSYLYSKSLLSTTSKSNNHIRILIALNKLLHSKISSHVIFQDLIFSETIDLFNRLILVSEDKEKIIIVDLVSGLFSSYFNGKENTEDFNSDIDKLFELLRIVMISIGSILPFISNDERKEGEQEGEEERQIELSHDKLLILKNSFNSISMMINKFPKLIRIDLISCLLYILTTIYSRKLKQRNEIIPIILPTLKTLLIGLINDGCYSIISDFYNVLSGLIGDDKNSFLTLMVLITTCSKYFEINEENSKLMVKTLSEWILGKETLAFAIQSIKSLIISSVKENGGSAGIVVKRLLPTLLEILLEDEGGKIEEPRLIIEMFVLLAKTLNNSKNEENKKNVESKLISIYSIIIPLFCWFDKNSKISSKSLRVYFHNKLIELVTMNSETFKIVVNEVLSAEQRQETEKLVKFDVNDRDNSSSDDGESEKQQQQHIQLKMFDSN</sequence>
<dbReference type="InterPro" id="IPR046837">
    <property type="entry name" value="Laa1/Sip1/HEATR5-like_HEAT"/>
</dbReference>
<dbReference type="GO" id="GO:0006897">
    <property type="term" value="P:endocytosis"/>
    <property type="evidence" value="ECO:0007669"/>
    <property type="project" value="TreeGrafter"/>
</dbReference>
<reference evidence="4" key="1">
    <citation type="submission" date="2016-05" db="EMBL/GenBank/DDBJ databases">
        <title>Comparative genomics of biotechnologically important yeasts.</title>
        <authorList>
            <consortium name="DOE Joint Genome Institute"/>
            <person name="Riley R."/>
            <person name="Haridas S."/>
            <person name="Wolfe K.H."/>
            <person name="Lopes M.R."/>
            <person name="Hittinger C.T."/>
            <person name="Goker M."/>
            <person name="Salamov A."/>
            <person name="Wisecaver J."/>
            <person name="Long T.M."/>
            <person name="Aerts A.L."/>
            <person name="Barry K."/>
            <person name="Choi C."/>
            <person name="Clum A."/>
            <person name="Coughlan A.Y."/>
            <person name="Deshpande S."/>
            <person name="Douglass A.P."/>
            <person name="Hanson S.J."/>
            <person name="Klenk H.-P."/>
            <person name="Labutti K."/>
            <person name="Lapidus A."/>
            <person name="Lindquist E."/>
            <person name="Lipzen A."/>
            <person name="Meier-Kolthoff J.P."/>
            <person name="Ohm R.A."/>
            <person name="Otillar R.P."/>
            <person name="Pangilinan J."/>
            <person name="Peng Y."/>
            <person name="Rokas A."/>
            <person name="Rosa C.A."/>
            <person name="Scheuner C."/>
            <person name="Sibirny A.A."/>
            <person name="Slot J.C."/>
            <person name="Stielow J.B."/>
            <person name="Sun H."/>
            <person name="Kurtzman C.P."/>
            <person name="Blackwell M."/>
            <person name="Grigoriev I.V."/>
            <person name="Jeffries T.W."/>
        </authorList>
    </citation>
    <scope>NUCLEOTIDE SEQUENCE [LARGE SCALE GENOMIC DNA]</scope>
    <source>
        <strain evidence="4">DSM 1968</strain>
    </source>
</reference>